<organism evidence="2 3">
    <name type="scientific">Rhizobium setariae</name>
    <dbReference type="NCBI Taxonomy" id="2801340"/>
    <lineage>
        <taxon>Bacteria</taxon>
        <taxon>Pseudomonadati</taxon>
        <taxon>Pseudomonadota</taxon>
        <taxon>Alphaproteobacteria</taxon>
        <taxon>Hyphomicrobiales</taxon>
        <taxon>Rhizobiaceae</taxon>
        <taxon>Rhizobium/Agrobacterium group</taxon>
        <taxon>Rhizobium</taxon>
    </lineage>
</organism>
<dbReference type="CDD" id="cd06558">
    <property type="entry name" value="crotonase-like"/>
    <property type="match status" value="1"/>
</dbReference>
<protein>
    <submittedName>
        <fullName evidence="2">Enoyl-CoA hydratase/isomerase family protein</fullName>
    </submittedName>
</protein>
<dbReference type="SUPFAM" id="SSF52096">
    <property type="entry name" value="ClpP/crotonase"/>
    <property type="match status" value="1"/>
</dbReference>
<comment type="caution">
    <text evidence="2">The sequence shown here is derived from an EMBL/GenBank/DDBJ whole genome shotgun (WGS) entry which is preliminary data.</text>
</comment>
<dbReference type="InterPro" id="IPR029045">
    <property type="entry name" value="ClpP/crotonase-like_dom_sf"/>
</dbReference>
<dbReference type="RefSeq" id="WP_201659493.1">
    <property type="nucleotide sequence ID" value="NZ_JAEQNC010000007.1"/>
</dbReference>
<gene>
    <name evidence="2" type="ORF">JJB09_14760</name>
</gene>
<dbReference type="Proteomes" id="UP000633219">
    <property type="component" value="Unassembled WGS sequence"/>
</dbReference>
<evidence type="ECO:0000256" key="1">
    <source>
        <dbReference type="ARBA" id="ARBA00005254"/>
    </source>
</evidence>
<dbReference type="Gene3D" id="1.10.12.10">
    <property type="entry name" value="Lyase 2-enoyl-coa Hydratase, Chain A, domain 2"/>
    <property type="match status" value="1"/>
</dbReference>
<sequence length="257" mass="27273">MTGILLSERHGSVLWLTLNRQAVHNALNLSLTEALVDAFAAASADDDLRAVVLTGAGERTFCAGADLKDIDGGMFASSAGANPIANVIRAIGSCSKPVICRVNGSAFGGGLGLVSACDLAYAADHANFGTPEVRVGVFPLMIATTLMRQVPQRRLREMAYLGEPLNAAEAERYGLINRAVPAGELDGVIDTVIAKLMRGSPSAMRMGKAAFGEMQDMPQDERLAYAERMIGLVADTPDAREGRAAFGEKRKPRWVPE</sequence>
<dbReference type="PANTHER" id="PTHR42964">
    <property type="entry name" value="ENOYL-COA HYDRATASE"/>
    <property type="match status" value="1"/>
</dbReference>
<dbReference type="Gene3D" id="3.90.226.10">
    <property type="entry name" value="2-enoyl-CoA Hydratase, Chain A, domain 1"/>
    <property type="match status" value="1"/>
</dbReference>
<reference evidence="2" key="1">
    <citation type="submission" date="2021-01" db="EMBL/GenBank/DDBJ databases">
        <title>Rhizobium sp. strain KVB221 16S ribosomal RNA gene Genome sequencing and assembly.</title>
        <authorList>
            <person name="Kang M."/>
        </authorList>
    </citation>
    <scope>NUCLEOTIDE SEQUENCE</scope>
    <source>
        <strain evidence="2">KVB221</strain>
    </source>
</reference>
<comment type="similarity">
    <text evidence="1">Belongs to the enoyl-CoA hydratase/isomerase family.</text>
</comment>
<dbReference type="InterPro" id="IPR051683">
    <property type="entry name" value="Enoyl-CoA_Hydratase/Isomerase"/>
</dbReference>
<dbReference type="AlphaFoldDB" id="A0A937CN12"/>
<dbReference type="InterPro" id="IPR001753">
    <property type="entry name" value="Enoyl-CoA_hydra/iso"/>
</dbReference>
<evidence type="ECO:0000313" key="3">
    <source>
        <dbReference type="Proteomes" id="UP000633219"/>
    </source>
</evidence>
<dbReference type="PANTHER" id="PTHR42964:SF1">
    <property type="entry name" value="POLYKETIDE BIOSYNTHESIS ENOYL-COA HYDRATASE PKSH-RELATED"/>
    <property type="match status" value="1"/>
</dbReference>
<accession>A0A937CN12</accession>
<evidence type="ECO:0000313" key="2">
    <source>
        <dbReference type="EMBL" id="MBL0373296.1"/>
    </source>
</evidence>
<dbReference type="GO" id="GO:0003824">
    <property type="term" value="F:catalytic activity"/>
    <property type="evidence" value="ECO:0007669"/>
    <property type="project" value="UniProtKB-ARBA"/>
</dbReference>
<proteinExistence type="inferred from homology"/>
<name>A0A937CN12_9HYPH</name>
<dbReference type="InterPro" id="IPR014748">
    <property type="entry name" value="Enoyl-CoA_hydra_C"/>
</dbReference>
<dbReference type="EMBL" id="JAEQNC010000007">
    <property type="protein sequence ID" value="MBL0373296.1"/>
    <property type="molecule type" value="Genomic_DNA"/>
</dbReference>
<dbReference type="Pfam" id="PF00378">
    <property type="entry name" value="ECH_1"/>
    <property type="match status" value="1"/>
</dbReference>
<keyword evidence="3" id="KW-1185">Reference proteome</keyword>